<dbReference type="EMBL" id="CP074133">
    <property type="protein sequence ID" value="QUX20238.1"/>
    <property type="molecule type" value="Genomic_DNA"/>
</dbReference>
<evidence type="ECO:0000313" key="1">
    <source>
        <dbReference type="EMBL" id="QUX20238.1"/>
    </source>
</evidence>
<keyword evidence="2" id="KW-1185">Reference proteome</keyword>
<proteinExistence type="predicted"/>
<organism evidence="1 2">
    <name type="scientific">Nocardiopsis changdeensis</name>
    <dbReference type="NCBI Taxonomy" id="2831969"/>
    <lineage>
        <taxon>Bacteria</taxon>
        <taxon>Bacillati</taxon>
        <taxon>Actinomycetota</taxon>
        <taxon>Actinomycetes</taxon>
        <taxon>Streptosporangiales</taxon>
        <taxon>Nocardiopsidaceae</taxon>
        <taxon>Nocardiopsis</taxon>
    </lineage>
</organism>
<name>A0ABX8BG25_9ACTN</name>
<evidence type="ECO:0000313" key="2">
    <source>
        <dbReference type="Proteomes" id="UP000676079"/>
    </source>
</evidence>
<sequence length="204" mass="22553">MIFIELFVPRGTLDGDRRRRLAEALGDVTRLARGEEMQEGWKRVMGSLLQVVVHEPEVWVVDQGVAADGAPRYVVRAHVPGPWRKSMAQSLVEHVTEAVAEIEDDPRRPYREPVVQVQVVGVAEGSLGVLGRSVDSDGIVELMNEPYREDYEQGRAVVDPLCGVYVVLDESAVTLERDGVLHGFCCAGCRDAFIEKEEKAAARA</sequence>
<gene>
    <name evidence="1" type="ORF">KGD84_17025</name>
</gene>
<protein>
    <submittedName>
        <fullName evidence="1">YHS domain protein</fullName>
    </submittedName>
</protein>
<accession>A0ABX8BG25</accession>
<reference evidence="1 2" key="1">
    <citation type="submission" date="2021-05" db="EMBL/GenBank/DDBJ databases">
        <title>Direct Submission.</title>
        <authorList>
            <person name="Li K."/>
            <person name="Gao J."/>
        </authorList>
    </citation>
    <scope>NUCLEOTIDE SEQUENCE [LARGE SCALE GENOMIC DNA]</scope>
    <source>
        <strain evidence="1 2">Mg02</strain>
    </source>
</reference>
<dbReference type="Proteomes" id="UP000676079">
    <property type="component" value="Chromosome"/>
</dbReference>
<dbReference type="RefSeq" id="WP_220561432.1">
    <property type="nucleotide sequence ID" value="NZ_CP074133.1"/>
</dbReference>